<protein>
    <submittedName>
        <fullName evidence="2">Nuclease-related domain-containing protein</fullName>
    </submittedName>
</protein>
<reference evidence="3" key="1">
    <citation type="submission" date="2016-10" db="EMBL/GenBank/DDBJ databases">
        <authorList>
            <person name="Varghese N."/>
            <person name="Submissions S."/>
        </authorList>
    </citation>
    <scope>NUCLEOTIDE SEQUENCE [LARGE SCALE GENOMIC DNA]</scope>
    <source>
        <strain evidence="3">DUS833</strain>
    </source>
</reference>
<gene>
    <name evidence="2" type="ORF">SAMN05445850_8438</name>
</gene>
<sequence>MFFEILLGVGAWQLLTRKKRPSFQWLRQKPKDRSAALGAAGEAKAQARLRETLIALCSADYHLFEGPIIIEHAPGTDFPSAEIDHLAVTPFGIFVFETKNWSGHISPSSAQGFLTRTDRDGSAQDRRSPLEQNRTKVAFFRSRLPTLWPVAGAGLLVSDDAHLSPALHSDLLSLGDLPHWLRARRDSFSGLPAIDVRKAATAIAPLLQTTRAAMDAHLARVSGNSYVADKER</sequence>
<dbReference type="EMBL" id="FNKX01000005">
    <property type="protein sequence ID" value="SDR62802.1"/>
    <property type="molecule type" value="Genomic_DNA"/>
</dbReference>
<evidence type="ECO:0000313" key="2">
    <source>
        <dbReference type="EMBL" id="SDR62802.1"/>
    </source>
</evidence>
<dbReference type="PROSITE" id="PS50965">
    <property type="entry name" value="NERD"/>
    <property type="match status" value="1"/>
</dbReference>
<organism evidence="2 3">
    <name type="scientific">Paraburkholderia tuberum</name>
    <dbReference type="NCBI Taxonomy" id="157910"/>
    <lineage>
        <taxon>Bacteria</taxon>
        <taxon>Pseudomonadati</taxon>
        <taxon>Pseudomonadota</taxon>
        <taxon>Betaproteobacteria</taxon>
        <taxon>Burkholderiales</taxon>
        <taxon>Burkholderiaceae</taxon>
        <taxon>Paraburkholderia</taxon>
    </lineage>
</organism>
<name>A0A1H1KL82_9BURK</name>
<accession>A0A1H1KL82</accession>
<evidence type="ECO:0000313" key="3">
    <source>
        <dbReference type="Proteomes" id="UP000199365"/>
    </source>
</evidence>
<dbReference type="RefSeq" id="WP_090812945.1">
    <property type="nucleotide sequence ID" value="NZ_FNKX01000005.1"/>
</dbReference>
<evidence type="ECO:0000259" key="1">
    <source>
        <dbReference type="PROSITE" id="PS50965"/>
    </source>
</evidence>
<proteinExistence type="predicted"/>
<dbReference type="Pfam" id="PF08378">
    <property type="entry name" value="NERD"/>
    <property type="match status" value="1"/>
</dbReference>
<feature type="domain" description="NERD" evidence="1">
    <location>
        <begin position="37"/>
        <end position="163"/>
    </location>
</feature>
<keyword evidence="3" id="KW-1185">Reference proteome</keyword>
<dbReference type="Proteomes" id="UP000199365">
    <property type="component" value="Unassembled WGS sequence"/>
</dbReference>
<dbReference type="InterPro" id="IPR011528">
    <property type="entry name" value="NERD"/>
</dbReference>
<dbReference type="AlphaFoldDB" id="A0A1H1KL82"/>